<evidence type="ECO:0000313" key="1">
    <source>
        <dbReference type="EMBL" id="KAJ1729486.1"/>
    </source>
</evidence>
<proteinExistence type="predicted"/>
<evidence type="ECO:0000313" key="2">
    <source>
        <dbReference type="Proteomes" id="UP001143981"/>
    </source>
</evidence>
<accession>A0A9W7YCX3</accession>
<sequence length="216" mass="24551">MVLRPIKRAVVPSPLEESAKFDEFVTQYLHKCDDLLSYTRRYPVVKDTGMVKVQRQNRNPNESHRWLRRTVAVPAGISYDEIRAVLFVNHADHLGRWMPQMVGCKKVESVVPNLCETYWLAFRSQGMKAKRDYCQMLVKREFVGEEAKIKPRLFTPSASIANLAQAFHSQSSLNCARPYGGSLPDSPVSPVPQLTDGYFGADRVYVAQSFVDSHDT</sequence>
<dbReference type="AlphaFoldDB" id="A0A9W7YCX3"/>
<keyword evidence="2" id="KW-1185">Reference proteome</keyword>
<gene>
    <name evidence="1" type="ORF">LPJ61_003499</name>
</gene>
<name>A0A9W7YCX3_9FUNG</name>
<reference evidence="1" key="1">
    <citation type="submission" date="2022-07" db="EMBL/GenBank/DDBJ databases">
        <title>Phylogenomic reconstructions and comparative analyses of Kickxellomycotina fungi.</title>
        <authorList>
            <person name="Reynolds N.K."/>
            <person name="Stajich J.E."/>
            <person name="Barry K."/>
            <person name="Grigoriev I.V."/>
            <person name="Crous P."/>
            <person name="Smith M.E."/>
        </authorList>
    </citation>
    <scope>NUCLEOTIDE SEQUENCE</scope>
    <source>
        <strain evidence="1">BCRC 34381</strain>
    </source>
</reference>
<feature type="non-terminal residue" evidence="1">
    <location>
        <position position="216"/>
    </location>
</feature>
<dbReference type="OrthoDB" id="6423603at2759"/>
<dbReference type="EMBL" id="JANBOI010000605">
    <property type="protein sequence ID" value="KAJ1729486.1"/>
    <property type="molecule type" value="Genomic_DNA"/>
</dbReference>
<comment type="caution">
    <text evidence="1">The sequence shown here is derived from an EMBL/GenBank/DDBJ whole genome shotgun (WGS) entry which is preliminary data.</text>
</comment>
<protein>
    <submittedName>
        <fullName evidence="1">Uncharacterized protein</fullName>
    </submittedName>
</protein>
<dbReference type="Proteomes" id="UP001143981">
    <property type="component" value="Unassembled WGS sequence"/>
</dbReference>
<organism evidence="1 2">
    <name type="scientific">Coemansia biformis</name>
    <dbReference type="NCBI Taxonomy" id="1286918"/>
    <lineage>
        <taxon>Eukaryota</taxon>
        <taxon>Fungi</taxon>
        <taxon>Fungi incertae sedis</taxon>
        <taxon>Zoopagomycota</taxon>
        <taxon>Kickxellomycotina</taxon>
        <taxon>Kickxellomycetes</taxon>
        <taxon>Kickxellales</taxon>
        <taxon>Kickxellaceae</taxon>
        <taxon>Coemansia</taxon>
    </lineage>
</organism>